<name>A0A8S5RRZ6_9CAUD</name>
<sequence>MSFWSTDFMNDRRKNWLNSMVKFEFAVNGKWHEATIKSKRITGNMVEVIVSFPRVATGSQTITAVRIIDVTGKQCGYQAVEIVRVASQGVLSKFEFPIYEKEKEAQ</sequence>
<organism evidence="1">
    <name type="scientific">Myoviridae sp. ct5xZ3</name>
    <dbReference type="NCBI Taxonomy" id="2827601"/>
    <lineage>
        <taxon>Viruses</taxon>
        <taxon>Duplodnaviria</taxon>
        <taxon>Heunggongvirae</taxon>
        <taxon>Uroviricota</taxon>
        <taxon>Caudoviricetes</taxon>
    </lineage>
</organism>
<reference evidence="1" key="1">
    <citation type="journal article" date="2021" name="Proc. Natl. Acad. Sci. U.S.A.">
        <title>A Catalog of Tens of Thousands of Viruses from Human Metagenomes Reveals Hidden Associations with Chronic Diseases.</title>
        <authorList>
            <person name="Tisza M.J."/>
            <person name="Buck C.B."/>
        </authorList>
    </citation>
    <scope>NUCLEOTIDE SEQUENCE</scope>
    <source>
        <strain evidence="1">Ct5xZ3</strain>
    </source>
</reference>
<protein>
    <submittedName>
        <fullName evidence="1">Uncharacterized protein</fullName>
    </submittedName>
</protein>
<evidence type="ECO:0000313" key="1">
    <source>
        <dbReference type="EMBL" id="DAE92139.1"/>
    </source>
</evidence>
<dbReference type="EMBL" id="BK057794">
    <property type="protein sequence ID" value="DAE92139.1"/>
    <property type="molecule type" value="Genomic_DNA"/>
</dbReference>
<proteinExistence type="predicted"/>
<accession>A0A8S5RRZ6</accession>